<dbReference type="EMBL" id="UYSG01012066">
    <property type="protein sequence ID" value="VDL64245.1"/>
    <property type="molecule type" value="Genomic_DNA"/>
</dbReference>
<accession>A0A0R3SYP5</accession>
<dbReference type="GO" id="GO:0043130">
    <property type="term" value="F:ubiquitin binding"/>
    <property type="evidence" value="ECO:0007669"/>
    <property type="project" value="TreeGrafter"/>
</dbReference>
<protein>
    <submittedName>
        <fullName evidence="6">UBX domain-containing protein</fullName>
    </submittedName>
</protein>
<dbReference type="InterPro" id="IPR001012">
    <property type="entry name" value="UBX_dom"/>
</dbReference>
<reference evidence="4 5" key="2">
    <citation type="submission" date="2018-11" db="EMBL/GenBank/DDBJ databases">
        <authorList>
            <consortium name="Pathogen Informatics"/>
        </authorList>
    </citation>
    <scope>NUCLEOTIDE SEQUENCE [LARGE SCALE GENOMIC DNA]</scope>
</reference>
<dbReference type="GO" id="GO:0036503">
    <property type="term" value="P:ERAD pathway"/>
    <property type="evidence" value="ECO:0007669"/>
    <property type="project" value="TreeGrafter"/>
</dbReference>
<gene>
    <name evidence="4" type="ORF">HDID_LOCUS10888</name>
</gene>
<dbReference type="PANTHER" id="PTHR23322">
    <property type="entry name" value="FAS-ASSOCIATED PROTEIN"/>
    <property type="match status" value="1"/>
</dbReference>
<reference evidence="6" key="1">
    <citation type="submission" date="2017-02" db="UniProtKB">
        <authorList>
            <consortium name="WormBaseParasite"/>
        </authorList>
    </citation>
    <scope>IDENTIFICATION</scope>
</reference>
<dbReference type="Gene3D" id="3.40.30.10">
    <property type="entry name" value="Glutaredoxin"/>
    <property type="match status" value="1"/>
</dbReference>
<evidence type="ECO:0000313" key="6">
    <source>
        <dbReference type="WBParaSite" id="HDID_0001089001-mRNA-1"/>
    </source>
</evidence>
<feature type="domain" description="UBX" evidence="3">
    <location>
        <begin position="214"/>
        <end position="244"/>
    </location>
</feature>
<evidence type="ECO:0000256" key="2">
    <source>
        <dbReference type="SAM" id="Coils"/>
    </source>
</evidence>
<dbReference type="WBParaSite" id="HDID_0001089001-mRNA-1">
    <property type="protein sequence ID" value="HDID_0001089001-mRNA-1"/>
    <property type="gene ID" value="HDID_0001089001"/>
</dbReference>
<dbReference type="InterPro" id="IPR006577">
    <property type="entry name" value="UAS"/>
</dbReference>
<evidence type="ECO:0000256" key="1">
    <source>
        <dbReference type="ARBA" id="ARBA00023054"/>
    </source>
</evidence>
<name>A0A0R3SYP5_HYMDI</name>
<proteinExistence type="predicted"/>
<sequence length="244" mass="27594">TYADALKEAKRSLRFLIIYLHVGSHENTDVFCRDTLLNSAFLDFLTENSENVLFWGCDINSPEGYRVSETFRERTYPFIGVVGLSNNPSYLSTSFGSPTRMALLGRIEGLTRATELITRINLIMDNHQAVIVAERAERAERELTSRLRREQDEAFQASLEVDRARARERAAAAEAKERLAREAAEALKREALLGRAVVRRQRRWAASLPQEPSGGSDTVRHSIKLPNGTRAQRVFPITDSIKVF</sequence>
<dbReference type="GO" id="GO:0005783">
    <property type="term" value="C:endoplasmic reticulum"/>
    <property type="evidence" value="ECO:0007669"/>
    <property type="project" value="TreeGrafter"/>
</dbReference>
<dbReference type="Proteomes" id="UP000274504">
    <property type="component" value="Unassembled WGS sequence"/>
</dbReference>
<feature type="coiled-coil region" evidence="2">
    <location>
        <begin position="133"/>
        <end position="190"/>
    </location>
</feature>
<organism evidence="6">
    <name type="scientific">Hymenolepis diminuta</name>
    <name type="common">Rat tapeworm</name>
    <dbReference type="NCBI Taxonomy" id="6216"/>
    <lineage>
        <taxon>Eukaryota</taxon>
        <taxon>Metazoa</taxon>
        <taxon>Spiralia</taxon>
        <taxon>Lophotrochozoa</taxon>
        <taxon>Platyhelminthes</taxon>
        <taxon>Cestoda</taxon>
        <taxon>Eucestoda</taxon>
        <taxon>Cyclophyllidea</taxon>
        <taxon>Hymenolepididae</taxon>
        <taxon>Hymenolepis</taxon>
    </lineage>
</organism>
<dbReference type="SMART" id="SM00594">
    <property type="entry name" value="UAS"/>
    <property type="match status" value="1"/>
</dbReference>
<dbReference type="OrthoDB" id="1026733at2759"/>
<dbReference type="SUPFAM" id="SSF52833">
    <property type="entry name" value="Thioredoxin-like"/>
    <property type="match status" value="1"/>
</dbReference>
<evidence type="ECO:0000313" key="4">
    <source>
        <dbReference type="EMBL" id="VDL64245.1"/>
    </source>
</evidence>
<dbReference type="AlphaFoldDB" id="A0A0R3SYP5"/>
<dbReference type="PROSITE" id="PS50033">
    <property type="entry name" value="UBX"/>
    <property type="match status" value="1"/>
</dbReference>
<dbReference type="PANTHER" id="PTHR23322:SF1">
    <property type="entry name" value="FAS-ASSOCIATED FACTOR 2"/>
    <property type="match status" value="1"/>
</dbReference>
<evidence type="ECO:0000259" key="3">
    <source>
        <dbReference type="PROSITE" id="PS50033"/>
    </source>
</evidence>
<keyword evidence="1 2" id="KW-0175">Coiled coil</keyword>
<dbReference type="InterPro" id="IPR050730">
    <property type="entry name" value="UBX_domain-protein"/>
</dbReference>
<evidence type="ECO:0000313" key="5">
    <source>
        <dbReference type="Proteomes" id="UP000274504"/>
    </source>
</evidence>
<dbReference type="InterPro" id="IPR036249">
    <property type="entry name" value="Thioredoxin-like_sf"/>
</dbReference>
<dbReference type="STRING" id="6216.A0A0R3SYP5"/>